<name>A0A923IAT0_9FIRM</name>
<keyword evidence="1" id="KW-0732">Signal</keyword>
<gene>
    <name evidence="2" type="ORF">H8S23_11120</name>
</gene>
<dbReference type="Proteomes" id="UP000659630">
    <property type="component" value="Unassembled WGS sequence"/>
</dbReference>
<protein>
    <recommendedName>
        <fullName evidence="4">Bypass of forespore C C-terminal domain-containing protein</fullName>
    </recommendedName>
</protein>
<keyword evidence="3" id="KW-1185">Reference proteome</keyword>
<proteinExistence type="predicted"/>
<comment type="caution">
    <text evidence="2">The sequence shown here is derived from an EMBL/GenBank/DDBJ whole genome shotgun (WGS) entry which is preliminary data.</text>
</comment>
<evidence type="ECO:0000256" key="1">
    <source>
        <dbReference type="SAM" id="SignalP"/>
    </source>
</evidence>
<evidence type="ECO:0008006" key="4">
    <source>
        <dbReference type="Google" id="ProtNLM"/>
    </source>
</evidence>
<evidence type="ECO:0000313" key="2">
    <source>
        <dbReference type="EMBL" id="MBC5582057.1"/>
    </source>
</evidence>
<feature type="signal peptide" evidence="1">
    <location>
        <begin position="1"/>
        <end position="26"/>
    </location>
</feature>
<reference evidence="2" key="1">
    <citation type="submission" date="2020-08" db="EMBL/GenBank/DDBJ databases">
        <title>Genome public.</title>
        <authorList>
            <person name="Liu C."/>
            <person name="Sun Q."/>
        </authorList>
    </citation>
    <scope>NUCLEOTIDE SEQUENCE</scope>
    <source>
        <strain evidence="2">BX8</strain>
    </source>
</reference>
<accession>A0A923IAT0</accession>
<feature type="chain" id="PRO_5039599536" description="Bypass of forespore C C-terminal domain-containing protein" evidence="1">
    <location>
        <begin position="27"/>
        <end position="99"/>
    </location>
</feature>
<sequence length="99" mass="10848">MSVRKKWMLFLMALCLAVTIASVASLAIPAAAKEPSGPVYVLRDNGGRLALYDAESGSLLRQYDVYTHLLPAVDVDMLRAGIDVYSDDQLQRLIEDYGA</sequence>
<dbReference type="RefSeq" id="WP_186888415.1">
    <property type="nucleotide sequence ID" value="NZ_JACONZ010000004.1"/>
</dbReference>
<evidence type="ECO:0000313" key="3">
    <source>
        <dbReference type="Proteomes" id="UP000659630"/>
    </source>
</evidence>
<organism evidence="2 3">
    <name type="scientific">Anaerofilum hominis</name>
    <dbReference type="NCBI Taxonomy" id="2763016"/>
    <lineage>
        <taxon>Bacteria</taxon>
        <taxon>Bacillati</taxon>
        <taxon>Bacillota</taxon>
        <taxon>Clostridia</taxon>
        <taxon>Eubacteriales</taxon>
        <taxon>Oscillospiraceae</taxon>
        <taxon>Anaerofilum</taxon>
    </lineage>
</organism>
<dbReference type="EMBL" id="JACONZ010000004">
    <property type="protein sequence ID" value="MBC5582057.1"/>
    <property type="molecule type" value="Genomic_DNA"/>
</dbReference>
<dbReference type="AlphaFoldDB" id="A0A923IAT0"/>